<proteinExistence type="predicted"/>
<accession>I0JSS3</accession>
<evidence type="ECO:0000256" key="1">
    <source>
        <dbReference type="SAM" id="Phobius"/>
    </source>
</evidence>
<feature type="transmembrane region" description="Helical" evidence="1">
    <location>
        <begin position="71"/>
        <end position="91"/>
    </location>
</feature>
<reference evidence="2 3" key="1">
    <citation type="journal article" date="2013" name="Environ. Microbiol.">
        <title>Chloride and organic osmolytes: a hybrid strategy to cope with elevated salinities by the moderately halophilic, chloride-dependent bacterium Halobacillus halophilus.</title>
        <authorList>
            <person name="Saum S.H."/>
            <person name="Pfeiffer F."/>
            <person name="Palm P."/>
            <person name="Rampp M."/>
            <person name="Schuster S.C."/>
            <person name="Muller V."/>
            <person name="Oesterhelt D."/>
        </authorList>
    </citation>
    <scope>NUCLEOTIDE SEQUENCE [LARGE SCALE GENOMIC DNA]</scope>
    <source>
        <strain evidence="3">ATCC 35676 / DSM 2266 / JCM 20832 / KCTC 3685 / LMG 17431 / NBRC 102448 / NCIMB 2269</strain>
    </source>
</reference>
<dbReference type="STRING" id="866895.HBHAL_4857"/>
<dbReference type="KEGG" id="hhd:HBHAL_4857"/>
<keyword evidence="3" id="KW-1185">Reference proteome</keyword>
<sequence length="127" mass="14391">MPTSLPRFLTVISKIYLSLKEMKTLNDFWNNMIGLTGLVVGLSIALAVILINRKFMKKNRQLDERQHTISVHARAGGWMVTSALIIIVWAVEIVVEGVTFSFFLLTFLYVGHMTAYGFFAYHHAANN</sequence>
<feature type="transmembrane region" description="Helical" evidence="1">
    <location>
        <begin position="97"/>
        <end position="121"/>
    </location>
</feature>
<keyword evidence="1" id="KW-1133">Transmembrane helix</keyword>
<name>I0JSS3_HALH3</name>
<dbReference type="EMBL" id="HE717023">
    <property type="protein sequence ID" value="CCG47195.1"/>
    <property type="molecule type" value="Genomic_DNA"/>
</dbReference>
<protein>
    <recommendedName>
        <fullName evidence="4">DUF2178 domain-containing protein</fullName>
    </recommendedName>
</protein>
<keyword evidence="1" id="KW-0472">Membrane</keyword>
<evidence type="ECO:0008006" key="4">
    <source>
        <dbReference type="Google" id="ProtNLM"/>
    </source>
</evidence>
<keyword evidence="1" id="KW-0812">Transmembrane</keyword>
<dbReference type="AlphaFoldDB" id="I0JSS3"/>
<dbReference type="PATRIC" id="fig|866895.3.peg.3895"/>
<feature type="transmembrane region" description="Helical" evidence="1">
    <location>
        <begin position="28"/>
        <end position="51"/>
    </location>
</feature>
<gene>
    <name evidence="2" type="ordered locus">HBHAL_4857</name>
</gene>
<dbReference type="HOGENOM" id="CLU_161279_0_0_9"/>
<evidence type="ECO:0000313" key="2">
    <source>
        <dbReference type="EMBL" id="CCG47195.1"/>
    </source>
</evidence>
<dbReference type="Proteomes" id="UP000007397">
    <property type="component" value="Chromosome"/>
</dbReference>
<organism evidence="2 3">
    <name type="scientific">Halobacillus halophilus (strain ATCC 35676 / DSM 2266 / JCM 20832 / KCTC 3685 / LMG 17431 / NBRC 102448 / NCIMB 2269)</name>
    <name type="common">Sporosarcina halophila</name>
    <dbReference type="NCBI Taxonomy" id="866895"/>
    <lineage>
        <taxon>Bacteria</taxon>
        <taxon>Bacillati</taxon>
        <taxon>Bacillota</taxon>
        <taxon>Bacilli</taxon>
        <taxon>Bacillales</taxon>
        <taxon>Bacillaceae</taxon>
        <taxon>Halobacillus</taxon>
    </lineage>
</organism>
<evidence type="ECO:0000313" key="3">
    <source>
        <dbReference type="Proteomes" id="UP000007397"/>
    </source>
</evidence>